<dbReference type="EMBL" id="JAFBEV010000024">
    <property type="protein sequence ID" value="MBM7658818.1"/>
    <property type="molecule type" value="Genomic_DNA"/>
</dbReference>
<evidence type="ECO:0000313" key="1">
    <source>
        <dbReference type="EMBL" id="MBM7658818.1"/>
    </source>
</evidence>
<evidence type="ECO:0000313" key="2">
    <source>
        <dbReference type="Proteomes" id="UP000823201"/>
    </source>
</evidence>
<proteinExistence type="predicted"/>
<reference evidence="1 2" key="1">
    <citation type="submission" date="2021-01" db="EMBL/GenBank/DDBJ databases">
        <title>Genomic Encyclopedia of Type Strains, Phase IV (KMG-IV): sequencing the most valuable type-strain genomes for metagenomic binning, comparative biology and taxonomic classification.</title>
        <authorList>
            <person name="Goeker M."/>
        </authorList>
    </citation>
    <scope>NUCLEOTIDE SEQUENCE [LARGE SCALE GENOMIC DNA]</scope>
    <source>
        <strain evidence="1 2">DSM 100968</strain>
    </source>
</reference>
<comment type="caution">
    <text evidence="1">The sequence shown here is derived from an EMBL/GenBank/DDBJ whole genome shotgun (WGS) entry which is preliminary data.</text>
</comment>
<gene>
    <name evidence="1" type="ORF">JOC27_002281</name>
</gene>
<name>A0ABS2QAI9_9BACL</name>
<organism evidence="1 2">
    <name type="scientific">Sporolactobacillus spathodeae</name>
    <dbReference type="NCBI Taxonomy" id="1465502"/>
    <lineage>
        <taxon>Bacteria</taxon>
        <taxon>Bacillati</taxon>
        <taxon>Bacillota</taxon>
        <taxon>Bacilli</taxon>
        <taxon>Bacillales</taxon>
        <taxon>Sporolactobacillaceae</taxon>
        <taxon>Sporolactobacillus</taxon>
    </lineage>
</organism>
<keyword evidence="2" id="KW-1185">Reference proteome</keyword>
<accession>A0ABS2QAI9</accession>
<protein>
    <submittedName>
        <fullName evidence="1">Uncharacterized protein</fullName>
    </submittedName>
</protein>
<sequence>MIERKRGTLPENGNVLFFFMLFFDTIRDSVVFLKHADKVG</sequence>
<dbReference type="Proteomes" id="UP000823201">
    <property type="component" value="Unassembled WGS sequence"/>
</dbReference>